<keyword evidence="2" id="KW-1185">Reference proteome</keyword>
<reference evidence="1 2" key="1">
    <citation type="journal article" date="2022" name="Virus Genes">
        <title>The complete genome sequence of an alphabaculovirus from the brown tussock moth, Olene mendosa Hubner, expands our knowledge of lymantriine baculovirus diversity and evolution.</title>
        <authorList>
            <person name="Harrison R.L."/>
            <person name="Rowley D.L."/>
        </authorList>
    </citation>
    <scope>NUCLEOTIDE SEQUENCE [LARGE SCALE GENOMIC DNA]</scope>
    <source>
        <strain evidence="1">435</strain>
    </source>
</reference>
<dbReference type="RefSeq" id="YP_010805305.1">
    <property type="nucleotide sequence ID" value="NC_077147.1"/>
</dbReference>
<proteinExistence type="predicted"/>
<dbReference type="Proteomes" id="UP001157381">
    <property type="component" value="Segment"/>
</dbReference>
<evidence type="ECO:0000313" key="2">
    <source>
        <dbReference type="Proteomes" id="UP001157381"/>
    </source>
</evidence>
<dbReference type="EMBL" id="MZ766431">
    <property type="protein sequence ID" value="UOQ18804.1"/>
    <property type="molecule type" value="Genomic_DNA"/>
</dbReference>
<dbReference type="GeneID" id="80544199"/>
<evidence type="ECO:0000313" key="1">
    <source>
        <dbReference type="EMBL" id="UOQ18804.1"/>
    </source>
</evidence>
<protein>
    <submittedName>
        <fullName evidence="1">Uncharacterized protein</fullName>
    </submittedName>
</protein>
<accession>A0AAX3ATX9</accession>
<name>A0AAX3ATX9_9ABAC</name>
<organism evidence="1 2">
    <name type="scientific">Olene mendosa nucleopolyhedrovirus</name>
    <dbReference type="NCBI Taxonomy" id="2933796"/>
    <lineage>
        <taxon>Viruses</taxon>
        <taxon>Viruses incertae sedis</taxon>
        <taxon>Naldaviricetes</taxon>
        <taxon>Lefavirales</taxon>
        <taxon>Baculoviridae</taxon>
        <taxon>Alphabaculovirus</taxon>
        <taxon>Alphabaculovirus olmendosae</taxon>
    </lineage>
</organism>
<sequence length="72" mass="8569">MDRKLQKFLNSKIFDKNNPGVYVVALDGEKRLHSAYYSTALSNTAGRRLKYYQSDKYTRDDLTYYVYKCRQV</sequence>
<dbReference type="KEGG" id="vg:80544199"/>